<keyword evidence="2" id="KW-1185">Reference proteome</keyword>
<dbReference type="InterPro" id="IPR023213">
    <property type="entry name" value="CAT-like_dom_sf"/>
</dbReference>
<gene>
    <name evidence="1" type="ORF">BG006_008610</name>
</gene>
<name>A0A9P5SFV9_9FUNG</name>
<organism evidence="1 2">
    <name type="scientific">Podila minutissima</name>
    <dbReference type="NCBI Taxonomy" id="64525"/>
    <lineage>
        <taxon>Eukaryota</taxon>
        <taxon>Fungi</taxon>
        <taxon>Fungi incertae sedis</taxon>
        <taxon>Mucoromycota</taxon>
        <taxon>Mortierellomycotina</taxon>
        <taxon>Mortierellomycetes</taxon>
        <taxon>Mortierellales</taxon>
        <taxon>Mortierellaceae</taxon>
        <taxon>Podila</taxon>
    </lineage>
</organism>
<dbReference type="SUPFAM" id="SSF52777">
    <property type="entry name" value="CoA-dependent acyltransferases"/>
    <property type="match status" value="1"/>
</dbReference>
<proteinExistence type="predicted"/>
<sequence>MAPAASRPVANLERYFLGLGNAHMYYNVTMGIRLQFQPHPESYGFGPKKLPRNKDQWLALLVPALAIIVSRHPMMSTFIAGHLTATPTFQAMSSIDLSKIIAVDSVQQPGDIAKFLEKEHDKPFDLGNHEVPLWRIMIVHVVDDDTFYLLYIFHHSLCDGRSSAAFTEQLIVELNHPSKKDSAPLPLSSPWTITCPNTAPLPLALEQRVDCTPRLGTQVHHLLRQVLMPAWLKKTLEPQFWAGDYPATNSNETQLGIMVLTPEETSQVIAAARREHTTVNSILFTSFLFAIKAVFLSSSHNSSKDGKKGATRTTTTTTKDLFSASTVACPRSSQLFSSPVEQSEQVLCIADLWTHGHAIELETGFWKFTREYHAQVVHHVRTPGKLQRLLENYGTLRYMPGSPEGYEKALQQRLVRQQHGREGTMRTSNIGVGWKQQEEGEEGGKVAFKVLHPLFTMSAVTMGPVFTFCVATGEGGSLVVSNTWQRGAVRSRESAERVLREFRRIVGEASQEGKEGYLFRDVLSSC</sequence>
<reference evidence="1" key="1">
    <citation type="journal article" date="2020" name="Fungal Divers.">
        <title>Resolving the Mortierellaceae phylogeny through synthesis of multi-gene phylogenetics and phylogenomics.</title>
        <authorList>
            <person name="Vandepol N."/>
            <person name="Liber J."/>
            <person name="Desiro A."/>
            <person name="Na H."/>
            <person name="Kennedy M."/>
            <person name="Barry K."/>
            <person name="Grigoriev I.V."/>
            <person name="Miller A.N."/>
            <person name="O'Donnell K."/>
            <person name="Stajich J.E."/>
            <person name="Bonito G."/>
        </authorList>
    </citation>
    <scope>NUCLEOTIDE SEQUENCE</scope>
    <source>
        <strain evidence="1">NVP1</strain>
    </source>
</reference>
<comment type="caution">
    <text evidence="1">The sequence shown here is derived from an EMBL/GenBank/DDBJ whole genome shotgun (WGS) entry which is preliminary data.</text>
</comment>
<protein>
    <recommendedName>
        <fullName evidence="3">Alcohol acetyltransferase</fullName>
    </recommendedName>
</protein>
<evidence type="ECO:0000313" key="1">
    <source>
        <dbReference type="EMBL" id="KAF9328164.1"/>
    </source>
</evidence>
<evidence type="ECO:0000313" key="2">
    <source>
        <dbReference type="Proteomes" id="UP000696485"/>
    </source>
</evidence>
<dbReference type="InterPro" id="IPR010828">
    <property type="entry name" value="Atf2/Sli1-like"/>
</dbReference>
<dbReference type="InterPro" id="IPR052058">
    <property type="entry name" value="Alcohol_O-acetyltransferase"/>
</dbReference>
<dbReference type="Gene3D" id="3.30.559.10">
    <property type="entry name" value="Chloramphenicol acetyltransferase-like domain"/>
    <property type="match status" value="1"/>
</dbReference>
<dbReference type="Gene3D" id="3.30.559.30">
    <property type="entry name" value="Nonribosomal peptide synthetase, condensation domain"/>
    <property type="match status" value="1"/>
</dbReference>
<dbReference type="AlphaFoldDB" id="A0A9P5SFV9"/>
<dbReference type="PANTHER" id="PTHR28037:SF1">
    <property type="entry name" value="ALCOHOL O-ACETYLTRANSFERASE 1-RELATED"/>
    <property type="match status" value="1"/>
</dbReference>
<accession>A0A9P5SFV9</accession>
<dbReference type="EMBL" id="JAAAUY010000591">
    <property type="protein sequence ID" value="KAF9328164.1"/>
    <property type="molecule type" value="Genomic_DNA"/>
</dbReference>
<evidence type="ECO:0008006" key="3">
    <source>
        <dbReference type="Google" id="ProtNLM"/>
    </source>
</evidence>
<dbReference type="Proteomes" id="UP000696485">
    <property type="component" value="Unassembled WGS sequence"/>
</dbReference>
<dbReference type="Pfam" id="PF07247">
    <property type="entry name" value="AATase"/>
    <property type="match status" value="1"/>
</dbReference>
<dbReference type="PANTHER" id="PTHR28037">
    <property type="entry name" value="ALCOHOL O-ACETYLTRANSFERASE 1-RELATED"/>
    <property type="match status" value="1"/>
</dbReference>